<feature type="transmembrane region" description="Helical" evidence="1">
    <location>
        <begin position="44"/>
        <end position="66"/>
    </location>
</feature>
<dbReference type="RefSeq" id="WP_081039810.1">
    <property type="nucleotide sequence ID" value="NZ_CBCPHU010000006.1"/>
</dbReference>
<dbReference type="Proteomes" id="UP001290462">
    <property type="component" value="Unassembled WGS sequence"/>
</dbReference>
<keyword evidence="1" id="KW-0812">Transmembrane</keyword>
<keyword evidence="1" id="KW-1133">Transmembrane helix</keyword>
<sequence>MDNNAISSRFTVRRIAFLALMVALCQVSRMIFQFLPNVQPVTVILILLTLHLGIWDGIVVATLSILTSNLMLGMGVWTIAQIVSFVMIVLLTGLVIRPYIHKIPFLVMVFYCGLMGFFYGFIISLVQAPFFGIQAFWPYFLAGVPFDAMHAIGNSGFYFILAPILTPLLKKFVAVN</sequence>
<dbReference type="Gene3D" id="1.10.1760.20">
    <property type="match status" value="1"/>
</dbReference>
<feature type="transmembrane region" description="Helical" evidence="1">
    <location>
        <begin position="72"/>
        <end position="96"/>
    </location>
</feature>
<dbReference type="Pfam" id="PF12822">
    <property type="entry name" value="ECF_trnsprt"/>
    <property type="match status" value="1"/>
</dbReference>
<dbReference type="GO" id="GO:0022857">
    <property type="term" value="F:transmembrane transporter activity"/>
    <property type="evidence" value="ECO:0007669"/>
    <property type="project" value="InterPro"/>
</dbReference>
<proteinExistence type="predicted"/>
<dbReference type="AlphaFoldDB" id="A0AAW9K255"/>
<dbReference type="InterPro" id="IPR024529">
    <property type="entry name" value="ECF_trnsprt_substrate-spec"/>
</dbReference>
<feature type="transmembrane region" description="Helical" evidence="1">
    <location>
        <begin position="148"/>
        <end position="169"/>
    </location>
</feature>
<dbReference type="GeneID" id="83607214"/>
<evidence type="ECO:0000313" key="2">
    <source>
        <dbReference type="EMBL" id="MDZ5757812.1"/>
    </source>
</evidence>
<evidence type="ECO:0000256" key="1">
    <source>
        <dbReference type="SAM" id="Phobius"/>
    </source>
</evidence>
<accession>A0AAW9K255</accession>
<keyword evidence="1" id="KW-0472">Membrane</keyword>
<gene>
    <name evidence="2" type="ORF">RAK27_03995</name>
</gene>
<comment type="caution">
    <text evidence="2">The sequence shown here is derived from an EMBL/GenBank/DDBJ whole genome shotgun (WGS) entry which is preliminary data.</text>
</comment>
<dbReference type="EMBL" id="JAVBVO010000002">
    <property type="protein sequence ID" value="MDZ5757812.1"/>
    <property type="molecule type" value="Genomic_DNA"/>
</dbReference>
<feature type="transmembrane region" description="Helical" evidence="1">
    <location>
        <begin position="12"/>
        <end position="32"/>
    </location>
</feature>
<feature type="transmembrane region" description="Helical" evidence="1">
    <location>
        <begin position="103"/>
        <end position="128"/>
    </location>
</feature>
<evidence type="ECO:0000313" key="3">
    <source>
        <dbReference type="Proteomes" id="UP001290462"/>
    </source>
</evidence>
<organism evidence="2 3">
    <name type="scientific">Carnobacterium maltaromaticum</name>
    <name type="common">Carnobacterium piscicola</name>
    <dbReference type="NCBI Taxonomy" id="2751"/>
    <lineage>
        <taxon>Bacteria</taxon>
        <taxon>Bacillati</taxon>
        <taxon>Bacillota</taxon>
        <taxon>Bacilli</taxon>
        <taxon>Lactobacillales</taxon>
        <taxon>Carnobacteriaceae</taxon>
        <taxon>Carnobacterium</taxon>
    </lineage>
</organism>
<reference evidence="2" key="1">
    <citation type="submission" date="2023-08" db="EMBL/GenBank/DDBJ databases">
        <title>Genomic characterization of piscicolin 126 produced by Carnobacterium maltaromaticum CM22 strain isolated from salmon (Salmo salar).</title>
        <authorList>
            <person name="Gonzalez-Gragera E."/>
            <person name="Garcia-Lopez J.D."/>
            <person name="Teso-Perez C."/>
            <person name="Gimenez-Hernandez I."/>
            <person name="Peralta-Sanchez J.M."/>
            <person name="Valdivia E."/>
            <person name="Montalban-Lopez M."/>
            <person name="Martin-Platero A.M."/>
            <person name="Banos A."/>
            <person name="Martinez-Bueno M."/>
        </authorList>
    </citation>
    <scope>NUCLEOTIDE SEQUENCE</scope>
    <source>
        <strain evidence="2">CM22</strain>
    </source>
</reference>
<name>A0AAW9K255_CARML</name>
<protein>
    <submittedName>
        <fullName evidence="2">ECF transporter S component</fullName>
    </submittedName>
</protein>